<accession>A0A6V7RSQ6</accession>
<dbReference type="AlphaFoldDB" id="A0A6V7RSQ6"/>
<dbReference type="EMBL" id="CAJEWD010000009">
    <property type="protein sequence ID" value="CAD2081240.1"/>
    <property type="molecule type" value="Genomic_DNA"/>
</dbReference>
<sequence>MQIYWTTLKDVKKENSQVKTYIFNCPEDYTWDEGAHIHLAFEGFNAGEKPDRSLVRHMSISTYNENGDIGITTRLKEQPSKFKNILDQLPIGGKAAIFKTHTNVPLKREGKNIIMLSAGVGLATLRPLALKYIDDSSGVNKIHSLNVDSSKEYLFTDIFNNDNNNNITAEFTNNRADYYEKAEGLMQDKNALYYVVGSDEFLKENIDLLLKNDIPNDQISLDKHPSQREAFI</sequence>
<evidence type="ECO:0000313" key="2">
    <source>
        <dbReference type="Proteomes" id="UP000589351"/>
    </source>
</evidence>
<dbReference type="InterPro" id="IPR017938">
    <property type="entry name" value="Riboflavin_synthase-like_b-brl"/>
</dbReference>
<keyword evidence="2" id="KW-1185">Reference proteome</keyword>
<evidence type="ECO:0000313" key="1">
    <source>
        <dbReference type="EMBL" id="CAD2081240.1"/>
    </source>
</evidence>
<dbReference type="InterPro" id="IPR039261">
    <property type="entry name" value="FNR_nucleotide-bd"/>
</dbReference>
<dbReference type="SUPFAM" id="SSF52343">
    <property type="entry name" value="Ferredoxin reductase-like, C-terminal NADP-linked domain"/>
    <property type="match status" value="1"/>
</dbReference>
<proteinExistence type="predicted"/>
<protein>
    <recommendedName>
        <fullName evidence="3">Flavohemoprotein</fullName>
    </recommendedName>
</protein>
<reference evidence="1 2" key="1">
    <citation type="submission" date="2020-07" db="EMBL/GenBank/DDBJ databases">
        <authorList>
            <person name="Criscuolo A."/>
        </authorList>
    </citation>
    <scope>NUCLEOTIDE SEQUENCE [LARGE SCALE GENOMIC DNA]</scope>
    <source>
        <strain evidence="1">CIP111649</strain>
    </source>
</reference>
<name>A0A6V7RSQ6_9STAP</name>
<gene>
    <name evidence="1" type="ORF">JEODO184_02077</name>
</gene>
<organism evidence="1 2">
    <name type="scientific">Jeotgalicoccus meleagridis</name>
    <dbReference type="NCBI Taxonomy" id="2759181"/>
    <lineage>
        <taxon>Bacteria</taxon>
        <taxon>Bacillati</taxon>
        <taxon>Bacillota</taxon>
        <taxon>Bacilli</taxon>
        <taxon>Bacillales</taxon>
        <taxon>Staphylococcaceae</taxon>
        <taxon>Jeotgalicoccus</taxon>
    </lineage>
</organism>
<comment type="caution">
    <text evidence="1">The sequence shown here is derived from an EMBL/GenBank/DDBJ whole genome shotgun (WGS) entry which is preliminary data.</text>
</comment>
<dbReference type="Proteomes" id="UP000589351">
    <property type="component" value="Unassembled WGS sequence"/>
</dbReference>
<dbReference type="SUPFAM" id="SSF63380">
    <property type="entry name" value="Riboflavin synthase domain-like"/>
    <property type="match status" value="1"/>
</dbReference>
<evidence type="ECO:0008006" key="3">
    <source>
        <dbReference type="Google" id="ProtNLM"/>
    </source>
</evidence>
<dbReference type="RefSeq" id="WP_185126585.1">
    <property type="nucleotide sequence ID" value="NZ_CAJEWD010000009.1"/>
</dbReference>